<proteinExistence type="predicted"/>
<evidence type="ECO:0000313" key="1">
    <source>
        <dbReference type="EMBL" id="KKN60214.1"/>
    </source>
</evidence>
<name>A0A0F9RZC0_9ZZZZ</name>
<dbReference type="AlphaFoldDB" id="A0A0F9RZC0"/>
<reference evidence="1" key="1">
    <citation type="journal article" date="2015" name="Nature">
        <title>Complex archaea that bridge the gap between prokaryotes and eukaryotes.</title>
        <authorList>
            <person name="Spang A."/>
            <person name="Saw J.H."/>
            <person name="Jorgensen S.L."/>
            <person name="Zaremba-Niedzwiedzka K."/>
            <person name="Martijn J."/>
            <person name="Lind A.E."/>
            <person name="van Eijk R."/>
            <person name="Schleper C."/>
            <person name="Guy L."/>
            <person name="Ettema T.J."/>
        </authorList>
    </citation>
    <scope>NUCLEOTIDE SEQUENCE</scope>
</reference>
<dbReference type="EMBL" id="LAZR01000702">
    <property type="protein sequence ID" value="KKN60214.1"/>
    <property type="molecule type" value="Genomic_DNA"/>
</dbReference>
<protein>
    <submittedName>
        <fullName evidence="1">Uncharacterized protein</fullName>
    </submittedName>
</protein>
<organism evidence="1">
    <name type="scientific">marine sediment metagenome</name>
    <dbReference type="NCBI Taxonomy" id="412755"/>
    <lineage>
        <taxon>unclassified sequences</taxon>
        <taxon>metagenomes</taxon>
        <taxon>ecological metagenomes</taxon>
    </lineage>
</organism>
<gene>
    <name evidence="1" type="ORF">LCGC14_0534130</name>
</gene>
<comment type="caution">
    <text evidence="1">The sequence shown here is derived from an EMBL/GenBank/DDBJ whole genome shotgun (WGS) entry which is preliminary data.</text>
</comment>
<accession>A0A0F9RZC0</accession>
<sequence length="113" mass="13106">MSQTKEQIFNNVYTILVEECGAPDGSYRQSFVHYHTEERPEWHSKTTEWRFGGKLRFGGKFWVREGYGEGFTVNCYNEDATLELLEIIEKTNEKLAGLFELYKEVQNGKGAVV</sequence>